<dbReference type="InterPro" id="IPR012394">
    <property type="entry name" value="Aldehyde_DH_NAD(P)"/>
</dbReference>
<dbReference type="Pfam" id="PF00171">
    <property type="entry name" value="Aldedh"/>
    <property type="match status" value="1"/>
</dbReference>
<evidence type="ECO:0000259" key="4">
    <source>
        <dbReference type="Pfam" id="PF00171"/>
    </source>
</evidence>
<dbReference type="InterPro" id="IPR016162">
    <property type="entry name" value="Ald_DH_N"/>
</dbReference>
<evidence type="ECO:0000256" key="2">
    <source>
        <dbReference type="ARBA" id="ARBA00023002"/>
    </source>
</evidence>
<protein>
    <submittedName>
        <fullName evidence="5">Aldehyde dehydrogenase family protein</fullName>
    </submittedName>
</protein>
<evidence type="ECO:0000256" key="1">
    <source>
        <dbReference type="ARBA" id="ARBA00009986"/>
    </source>
</evidence>
<dbReference type="EMBL" id="WHUV01000002">
    <property type="protein sequence ID" value="MQA54354.1"/>
    <property type="molecule type" value="Genomic_DNA"/>
</dbReference>
<dbReference type="InterPro" id="IPR015590">
    <property type="entry name" value="Aldehyde_DH_dom"/>
</dbReference>
<evidence type="ECO:0000313" key="5">
    <source>
        <dbReference type="EMBL" id="MQA54354.1"/>
    </source>
</evidence>
<dbReference type="Proteomes" id="UP000486534">
    <property type="component" value="Unassembled WGS sequence"/>
</dbReference>
<organism evidence="5 6">
    <name type="scientific">Pseudomonas piscis</name>
    <dbReference type="NCBI Taxonomy" id="2614538"/>
    <lineage>
        <taxon>Bacteria</taxon>
        <taxon>Pseudomonadati</taxon>
        <taxon>Pseudomonadota</taxon>
        <taxon>Gammaproteobacteria</taxon>
        <taxon>Pseudomonadales</taxon>
        <taxon>Pseudomonadaceae</taxon>
        <taxon>Pseudomonas</taxon>
    </lineage>
</organism>
<sequence>MRIMQEEIFGPLLPLKSYRALEEVVEYIKDRDQPLALYLFTRQPEVQRQIIAQTQSGGVAINDCGLHVAQHDLPFGGIGASGMGHYHGHEGFLEFSKMRPIFKQFAWPAFPMFYPPYGKLHERLMSLMLGRWATLSAPHPGRSGRGSTGFSLRLSGPFKNTIVTNETTKTQASDYNARVPARSTSC</sequence>
<dbReference type="Gene3D" id="3.40.605.10">
    <property type="entry name" value="Aldehyde Dehydrogenase, Chain A, domain 1"/>
    <property type="match status" value="1"/>
</dbReference>
<dbReference type="SUPFAM" id="SSF53720">
    <property type="entry name" value="ALDH-like"/>
    <property type="match status" value="1"/>
</dbReference>
<dbReference type="PANTHER" id="PTHR43570:SF20">
    <property type="entry name" value="ALDEHYDE DEHYDROGENASE ALDX-RELATED"/>
    <property type="match status" value="1"/>
</dbReference>
<evidence type="ECO:0000313" key="6">
    <source>
        <dbReference type="Proteomes" id="UP000486534"/>
    </source>
</evidence>
<accession>A0A7X1PLG3</accession>
<dbReference type="PANTHER" id="PTHR43570">
    <property type="entry name" value="ALDEHYDE DEHYDROGENASE"/>
    <property type="match status" value="1"/>
</dbReference>
<comment type="caution">
    <text evidence="5">The sequence shown here is derived from an EMBL/GenBank/DDBJ whole genome shotgun (WGS) entry which is preliminary data.</text>
</comment>
<dbReference type="GO" id="GO:0006081">
    <property type="term" value="P:aldehyde metabolic process"/>
    <property type="evidence" value="ECO:0007669"/>
    <property type="project" value="InterPro"/>
</dbReference>
<gene>
    <name evidence="5" type="ORF">GDH07_13645</name>
</gene>
<comment type="similarity">
    <text evidence="1">Belongs to the aldehyde dehydrogenase family.</text>
</comment>
<dbReference type="GO" id="GO:0004029">
    <property type="term" value="F:aldehyde dehydrogenase (NAD+) activity"/>
    <property type="evidence" value="ECO:0007669"/>
    <property type="project" value="TreeGrafter"/>
</dbReference>
<dbReference type="GO" id="GO:0005737">
    <property type="term" value="C:cytoplasm"/>
    <property type="evidence" value="ECO:0007669"/>
    <property type="project" value="TreeGrafter"/>
</dbReference>
<dbReference type="InterPro" id="IPR016161">
    <property type="entry name" value="Ald_DH/histidinol_DH"/>
</dbReference>
<keyword evidence="3" id="KW-0520">NAD</keyword>
<evidence type="ECO:0000256" key="3">
    <source>
        <dbReference type="ARBA" id="ARBA00023027"/>
    </source>
</evidence>
<feature type="domain" description="Aldehyde dehydrogenase" evidence="4">
    <location>
        <begin position="1"/>
        <end position="99"/>
    </location>
</feature>
<keyword evidence="2" id="KW-0560">Oxidoreductase</keyword>
<name>A0A7X1PLG3_9PSED</name>
<dbReference type="AlphaFoldDB" id="A0A7X1PLG3"/>
<proteinExistence type="inferred from homology"/>
<dbReference type="InterPro" id="IPR016163">
    <property type="entry name" value="Ald_DH_C"/>
</dbReference>
<dbReference type="Gene3D" id="3.40.309.10">
    <property type="entry name" value="Aldehyde Dehydrogenase, Chain A, domain 2"/>
    <property type="match status" value="1"/>
</dbReference>
<reference evidence="5 6" key="1">
    <citation type="submission" date="2019-10" db="EMBL/GenBank/DDBJ databases">
        <title>Pseudomonas dajingensis sp. nov., isolated from the profound head ulcers of farmed Murray cod (Maccullochella peelii peelii).</title>
        <authorList>
            <person name="Liu Y."/>
        </authorList>
    </citation>
    <scope>NUCLEOTIDE SEQUENCE [LARGE SCALE GENOMIC DNA]</scope>
    <source>
        <strain evidence="5 6">MC042</strain>
    </source>
</reference>